<keyword evidence="11" id="KW-1185">Reference proteome</keyword>
<gene>
    <name evidence="10" type="ORF">LTRI10_LOCUS11845</name>
</gene>
<dbReference type="AlphaFoldDB" id="A0AAV2D771"/>
<dbReference type="Gene3D" id="3.30.40.10">
    <property type="entry name" value="Zinc/RING finger domain, C3HC4 (zinc finger)"/>
    <property type="match status" value="2"/>
</dbReference>
<evidence type="ECO:0000256" key="2">
    <source>
        <dbReference type="ARBA" id="ARBA00022723"/>
    </source>
</evidence>
<evidence type="ECO:0000256" key="7">
    <source>
        <dbReference type="SAM" id="MobiDB-lite"/>
    </source>
</evidence>
<dbReference type="Pfam" id="PF16135">
    <property type="entry name" value="TDBD"/>
    <property type="match status" value="1"/>
</dbReference>
<dbReference type="InterPro" id="IPR008395">
    <property type="entry name" value="Agenet-like_dom"/>
</dbReference>
<feature type="compositionally biased region" description="Polar residues" evidence="7">
    <location>
        <begin position="1179"/>
        <end position="1195"/>
    </location>
</feature>
<dbReference type="GO" id="GO:0016747">
    <property type="term" value="F:acyltransferase activity, transferring groups other than amino-acyl groups"/>
    <property type="evidence" value="ECO:0007669"/>
    <property type="project" value="InterPro"/>
</dbReference>
<dbReference type="SUPFAM" id="SSF57903">
    <property type="entry name" value="FYVE/PHD zinc finger"/>
    <property type="match status" value="1"/>
</dbReference>
<dbReference type="InterPro" id="IPR000182">
    <property type="entry name" value="GNAT_dom"/>
</dbReference>
<keyword evidence="2" id="KW-0479">Metal-binding</keyword>
<dbReference type="InterPro" id="IPR056511">
    <property type="entry name" value="IDM1_C"/>
</dbReference>
<dbReference type="InterPro" id="IPR001965">
    <property type="entry name" value="Znf_PHD"/>
</dbReference>
<evidence type="ECO:0000313" key="10">
    <source>
        <dbReference type="EMBL" id="CAL1369009.1"/>
    </source>
</evidence>
<feature type="region of interest" description="Disordered" evidence="7">
    <location>
        <begin position="1173"/>
        <end position="1200"/>
    </location>
</feature>
<evidence type="ECO:0000256" key="3">
    <source>
        <dbReference type="ARBA" id="ARBA00022771"/>
    </source>
</evidence>
<dbReference type="Gene3D" id="3.40.630.30">
    <property type="match status" value="1"/>
</dbReference>
<comment type="subcellular location">
    <subcellularLocation>
        <location evidence="1">Nucleus</location>
    </subcellularLocation>
</comment>
<dbReference type="Pfam" id="PF00628">
    <property type="entry name" value="PHD"/>
    <property type="match status" value="1"/>
</dbReference>
<sequence>MPLSTSVETDQSAGEKKRRRTVRLLPLHEKVEVRSEEEGFLGSWHPGTVIACFKERWQLKYKFKYDHMLRHDKSDFLVGHVDVSLFVDDNIDRGYIRPLPPPLEFGKWILSYGLCVDVSFNEAWWEGVIFDHQDGSDERKVFFPDLGDEVVAHLDTMRITQEWNQVTEQWKQRGTWLFLELIEEYEQVRCLPVSVKQLWYDLQEKEGFKKLGGWTSCSRSIWEELLVDTINDNLKIVLNHLFQEASLPQGMKNLTKLAKSLSCNAVCAKVDSAGAVDPNDRRNRVGKKIMSSPQNDESITSISQSSTSCHVKALPLMLPDTLGSTFVPNATPISSILTRNGETSRSSSQKISSTWCPAGSDIVPRIKFCPSAITEYANGNKRVVGDVRAHLVYMNWKIEFMRDKGILSMRDKGILRVRYTSPSGQCYSSLRQVCLEFSNSGSKDPSFNSVQEHRDSEDGGGGNLSSLLEQPIKDHDSQISTEAVAQSYVYIKPECCPEAIVNWYIFSGYDQARRKAAGKGKYHVMAKRARKHLAVEGWKFMYTVHSGRRELKHISPAGRSYYSLRRACKIYMQESGIDIPSGSIELDGMDIGGTRIGQEERTDGTNIPFHPHQTEDELDSHSFQLQLPSSGSSRTSEGSFKLKTNAIVTQPICRQSSKGAQQMVARASNMNRQTVLSWLVDNKVLLPRAKVYYRSARGECSIAEGRITRDGIKCNCCMKVYSLSRFHDHVGGKCISNYCGADSNIFLQDGRTLLDCQVQIMRDAKLRNSAVRQPKILQERQEVEKNDHVCSVCRYGGDLIMCDLCPSSFHPSCINMTVVPDGDWFCPSCCCRICNNQGLENNSESIMDEHMLNCTQCEHKYHISCLRNKGIDELEHHPNRGWFCSRNCEEIFSSLSALLGKPIPVGVENLSWTLLKFVESDSTGFGSSTIEIQAQSYSKLNVALHVMHECFEPLEEPHTRDIVEDVIFSKRSELRRLDFHGFYTVILEKDDEVITVATLRVFGEKAAEVPLIATRPQYRRLGMCHVLLNVLEKKLVELGVQRLVLPAVAGMLNIWTGSFGFSKMADSERLLFLDCTFVEFQETIMCHKQLMSAPSALGSMQEITPVASNPIFQISDDDDHDLVASTPISEVVEDPMEEEVTREHEANDNVAGKITTTRRGYVRARDDKFVNLAKHSRRGSSTEGSNSATTLSTGTHEGGELIRNYKRRKVLVFGS</sequence>
<dbReference type="CDD" id="cd20405">
    <property type="entry name" value="Tudor_Agenet_AtDUF_rpt1_3"/>
    <property type="match status" value="1"/>
</dbReference>
<feature type="region of interest" description="Disordered" evidence="7">
    <location>
        <begin position="439"/>
        <end position="467"/>
    </location>
</feature>
<feature type="domain" description="PHD-type" evidence="8">
    <location>
        <begin position="787"/>
        <end position="832"/>
    </location>
</feature>
<dbReference type="Pfam" id="PF05641">
    <property type="entry name" value="Agenet"/>
    <property type="match status" value="1"/>
</dbReference>
<dbReference type="GO" id="GO:0006357">
    <property type="term" value="P:regulation of transcription by RNA polymerase II"/>
    <property type="evidence" value="ECO:0007669"/>
    <property type="project" value="TreeGrafter"/>
</dbReference>
<proteinExistence type="predicted"/>
<feature type="domain" description="N-acetyltransferase" evidence="9">
    <location>
        <begin position="930"/>
        <end position="1084"/>
    </location>
</feature>
<dbReference type="InterPro" id="IPR019787">
    <property type="entry name" value="Znf_PHD-finger"/>
</dbReference>
<dbReference type="PANTHER" id="PTHR46309:SF12">
    <property type="entry name" value="GB|AAC80581.1"/>
    <property type="match status" value="1"/>
</dbReference>
<accession>A0AAV2D771</accession>
<dbReference type="InterPro" id="IPR016181">
    <property type="entry name" value="Acyl_CoA_acyltransferase"/>
</dbReference>
<dbReference type="PANTHER" id="PTHR46309">
    <property type="entry name" value="PHD FINGER PROTEIN 12"/>
    <property type="match status" value="1"/>
</dbReference>
<keyword evidence="4" id="KW-0862">Zinc</keyword>
<organism evidence="10 11">
    <name type="scientific">Linum trigynum</name>
    <dbReference type="NCBI Taxonomy" id="586398"/>
    <lineage>
        <taxon>Eukaryota</taxon>
        <taxon>Viridiplantae</taxon>
        <taxon>Streptophyta</taxon>
        <taxon>Embryophyta</taxon>
        <taxon>Tracheophyta</taxon>
        <taxon>Spermatophyta</taxon>
        <taxon>Magnoliopsida</taxon>
        <taxon>eudicotyledons</taxon>
        <taxon>Gunneridae</taxon>
        <taxon>Pentapetalae</taxon>
        <taxon>rosids</taxon>
        <taxon>fabids</taxon>
        <taxon>Malpighiales</taxon>
        <taxon>Linaceae</taxon>
        <taxon>Linum</taxon>
    </lineage>
</organism>
<dbReference type="GO" id="GO:0003714">
    <property type="term" value="F:transcription corepressor activity"/>
    <property type="evidence" value="ECO:0007669"/>
    <property type="project" value="InterPro"/>
</dbReference>
<keyword evidence="5" id="KW-0539">Nucleus</keyword>
<dbReference type="SMART" id="SM00249">
    <property type="entry name" value="PHD"/>
    <property type="match status" value="2"/>
</dbReference>
<keyword evidence="3 6" id="KW-0863">Zinc-finger</keyword>
<dbReference type="InterPro" id="IPR014002">
    <property type="entry name" value="Agenet_dom_plant"/>
</dbReference>
<evidence type="ECO:0000256" key="5">
    <source>
        <dbReference type="ARBA" id="ARBA00023242"/>
    </source>
</evidence>
<dbReference type="Pfam" id="PF22970">
    <property type="entry name" value="DUF7028"/>
    <property type="match status" value="2"/>
</dbReference>
<dbReference type="Proteomes" id="UP001497516">
    <property type="component" value="Chromosome 2"/>
</dbReference>
<protein>
    <submittedName>
        <fullName evidence="10">Uncharacterized protein</fullName>
    </submittedName>
</protein>
<reference evidence="10 11" key="1">
    <citation type="submission" date="2024-04" db="EMBL/GenBank/DDBJ databases">
        <authorList>
            <person name="Fracassetti M."/>
        </authorList>
    </citation>
    <scope>NUCLEOTIDE SEQUENCE [LARGE SCALE GENOMIC DNA]</scope>
</reference>
<dbReference type="SUPFAM" id="SSF55729">
    <property type="entry name" value="Acyl-CoA N-acyltransferases (Nat)"/>
    <property type="match status" value="1"/>
</dbReference>
<dbReference type="InterPro" id="IPR054292">
    <property type="entry name" value="DUF7028"/>
</dbReference>
<evidence type="ECO:0000256" key="4">
    <source>
        <dbReference type="ARBA" id="ARBA00022833"/>
    </source>
</evidence>
<dbReference type="GO" id="GO:0005634">
    <property type="term" value="C:nucleus"/>
    <property type="evidence" value="ECO:0007669"/>
    <property type="project" value="UniProtKB-SubCell"/>
</dbReference>
<dbReference type="InterPro" id="IPR013083">
    <property type="entry name" value="Znf_RING/FYVE/PHD"/>
</dbReference>
<evidence type="ECO:0000259" key="9">
    <source>
        <dbReference type="PROSITE" id="PS51186"/>
    </source>
</evidence>
<dbReference type="SMART" id="SM00743">
    <property type="entry name" value="Agenet"/>
    <property type="match status" value="2"/>
</dbReference>
<dbReference type="CDD" id="cd04301">
    <property type="entry name" value="NAT_SF"/>
    <property type="match status" value="1"/>
</dbReference>
<evidence type="ECO:0000256" key="6">
    <source>
        <dbReference type="PROSITE-ProRule" id="PRU00146"/>
    </source>
</evidence>
<evidence type="ECO:0000256" key="1">
    <source>
        <dbReference type="ARBA" id="ARBA00004123"/>
    </source>
</evidence>
<dbReference type="InterPro" id="IPR042163">
    <property type="entry name" value="PHF12"/>
</dbReference>
<dbReference type="InterPro" id="IPR032308">
    <property type="entry name" value="TDBD"/>
</dbReference>
<dbReference type="Pfam" id="PF23209">
    <property type="entry name" value="IDM1_C"/>
    <property type="match status" value="1"/>
</dbReference>
<evidence type="ECO:0000259" key="8">
    <source>
        <dbReference type="PROSITE" id="PS50016"/>
    </source>
</evidence>
<dbReference type="InterPro" id="IPR011011">
    <property type="entry name" value="Znf_FYVE_PHD"/>
</dbReference>
<dbReference type="PROSITE" id="PS50016">
    <property type="entry name" value="ZF_PHD_2"/>
    <property type="match status" value="1"/>
</dbReference>
<dbReference type="EMBL" id="OZ034815">
    <property type="protein sequence ID" value="CAL1369009.1"/>
    <property type="molecule type" value="Genomic_DNA"/>
</dbReference>
<feature type="compositionally biased region" description="Polar residues" evidence="7">
    <location>
        <begin position="439"/>
        <end position="450"/>
    </location>
</feature>
<dbReference type="PROSITE" id="PS51186">
    <property type="entry name" value="GNAT"/>
    <property type="match status" value="1"/>
</dbReference>
<evidence type="ECO:0000313" key="11">
    <source>
        <dbReference type="Proteomes" id="UP001497516"/>
    </source>
</evidence>
<name>A0AAV2D771_9ROSI</name>
<dbReference type="GO" id="GO:0008270">
    <property type="term" value="F:zinc ion binding"/>
    <property type="evidence" value="ECO:0007669"/>
    <property type="project" value="UniProtKB-KW"/>
</dbReference>